<dbReference type="Pfam" id="PF00227">
    <property type="entry name" value="Proteasome"/>
    <property type="match status" value="1"/>
</dbReference>
<dbReference type="RefSeq" id="WP_002101397.1">
    <property type="nucleotide sequence ID" value="NZ_CP043893.1"/>
</dbReference>
<dbReference type="Proteomes" id="UP000663255">
    <property type="component" value="Chromosome 1"/>
</dbReference>
<dbReference type="SUPFAM" id="SSF56235">
    <property type="entry name" value="N-terminal nucleophile aminohydrolases (Ntn hydrolases)"/>
    <property type="match status" value="1"/>
</dbReference>
<organism evidence="1 2">
    <name type="scientific">Leptospira interrogans serovar Bataviae</name>
    <dbReference type="NCBI Taxonomy" id="312175"/>
    <lineage>
        <taxon>Bacteria</taxon>
        <taxon>Pseudomonadati</taxon>
        <taxon>Spirochaetota</taxon>
        <taxon>Spirochaetia</taxon>
        <taxon>Leptospirales</taxon>
        <taxon>Leptospiraceae</taxon>
        <taxon>Leptospira</taxon>
    </lineage>
</organism>
<accession>A0AAP9WKY0</accession>
<sequence>MTIAVGILCSDGVVIASDSCATSGTKVNNQPVQIVETSANKIITIHDDVLVSVSGNIGIADRIYNALRTNFKEIVKDSKSQTDIGVQVYRNVQFELGRTNIQFGQGFGCLLAYSEKEEFYLCEFPAENFQPEYKSKSIYFGSLGITALLTEPLLAYASRILWKNELPTVEQATLIGAWSVKFAIDFNVSGIRGPIQIAKLCKNKTTNKIETHHFDQAGIATIMDRVKSLENHIQSFFQ</sequence>
<dbReference type="Gene3D" id="3.60.20.10">
    <property type="entry name" value="Glutamine Phosphoribosylpyrophosphate, subunit 1, domain 1"/>
    <property type="match status" value="1"/>
</dbReference>
<dbReference type="InterPro" id="IPR029055">
    <property type="entry name" value="Ntn_hydrolases_N"/>
</dbReference>
<keyword evidence="1" id="KW-0647">Proteasome</keyword>
<protein>
    <submittedName>
        <fullName evidence="1">Proteasome subunit domain protein</fullName>
    </submittedName>
</protein>
<reference evidence="1" key="1">
    <citation type="submission" date="2019-09" db="EMBL/GenBank/DDBJ databases">
        <title>Comparative Genomics of Leptospira interrogans Reveals Genome Plasticity - A Common Adaptive Strategy for Survival in Various Hosts.</title>
        <authorList>
            <person name="Ramli S.R."/>
            <person name="Bunk B."/>
            <person name="Goris M."/>
            <person name="Bhuju S."/>
            <person name="Jarek M."/>
            <person name="Sproer C."/>
            <person name="Mustakim S."/>
            <person name="Strommenger B."/>
            <person name="Pessler F."/>
        </authorList>
    </citation>
    <scope>NUCLEOTIDE SEQUENCE</scope>
    <source>
        <strain evidence="1">1489</strain>
    </source>
</reference>
<dbReference type="GO" id="GO:0005839">
    <property type="term" value="C:proteasome core complex"/>
    <property type="evidence" value="ECO:0007669"/>
    <property type="project" value="InterPro"/>
</dbReference>
<proteinExistence type="predicted"/>
<evidence type="ECO:0000313" key="1">
    <source>
        <dbReference type="EMBL" id="QOI51580.1"/>
    </source>
</evidence>
<dbReference type="InterPro" id="IPR001353">
    <property type="entry name" value="Proteasome_sua/b"/>
</dbReference>
<name>A0AAP9WKY0_LEPIR</name>
<dbReference type="AlphaFoldDB" id="A0AAP9WKY0"/>
<dbReference type="GO" id="GO:0051603">
    <property type="term" value="P:proteolysis involved in protein catabolic process"/>
    <property type="evidence" value="ECO:0007669"/>
    <property type="project" value="InterPro"/>
</dbReference>
<evidence type="ECO:0000313" key="2">
    <source>
        <dbReference type="Proteomes" id="UP000663255"/>
    </source>
</evidence>
<gene>
    <name evidence="1" type="ORF">Lepto1489_14785</name>
</gene>
<dbReference type="EMBL" id="CP043893">
    <property type="protein sequence ID" value="QOI51580.1"/>
    <property type="molecule type" value="Genomic_DNA"/>
</dbReference>